<gene>
    <name evidence="1" type="ORF">GA0061103_0627</name>
</gene>
<dbReference type="RefSeq" id="WP_092719780.1">
    <property type="nucleotide sequence ID" value="NZ_FMAG01000014.1"/>
</dbReference>
<organism evidence="1 2">
    <name type="scientific">Rhizobium multihospitium</name>
    <dbReference type="NCBI Taxonomy" id="410764"/>
    <lineage>
        <taxon>Bacteria</taxon>
        <taxon>Pseudomonadati</taxon>
        <taxon>Pseudomonadota</taxon>
        <taxon>Alphaproteobacteria</taxon>
        <taxon>Hyphomicrobiales</taxon>
        <taxon>Rhizobiaceae</taxon>
        <taxon>Rhizobium/Agrobacterium group</taxon>
        <taxon>Rhizobium</taxon>
    </lineage>
</organism>
<dbReference type="STRING" id="410764.GA0061103_0627"/>
<sequence length="72" mass="8064">MPGKQRLIDVADASKQHCRQQLRKTIDVAVNELLEAGWEPQTIAEALLELADDYMDDVIGDIAKTSPSTRFH</sequence>
<evidence type="ECO:0000313" key="2">
    <source>
        <dbReference type="Proteomes" id="UP000199101"/>
    </source>
</evidence>
<protein>
    <submittedName>
        <fullName evidence="1">Uncharacterized protein</fullName>
    </submittedName>
</protein>
<dbReference type="EMBL" id="FMAG01000014">
    <property type="protein sequence ID" value="SCB49582.1"/>
    <property type="molecule type" value="Genomic_DNA"/>
</dbReference>
<dbReference type="Proteomes" id="UP000199101">
    <property type="component" value="Unassembled WGS sequence"/>
</dbReference>
<name>A0A1C3XBD2_9HYPH</name>
<accession>A0A1C3XBD2</accession>
<proteinExistence type="predicted"/>
<evidence type="ECO:0000313" key="1">
    <source>
        <dbReference type="EMBL" id="SCB49582.1"/>
    </source>
</evidence>
<keyword evidence="2" id="KW-1185">Reference proteome</keyword>
<reference evidence="2" key="1">
    <citation type="submission" date="2016-08" db="EMBL/GenBank/DDBJ databases">
        <authorList>
            <person name="Varghese N."/>
            <person name="Submissions Spin"/>
        </authorList>
    </citation>
    <scope>NUCLEOTIDE SEQUENCE [LARGE SCALE GENOMIC DNA]</scope>
    <source>
        <strain evidence="2">HAMBI 2975</strain>
    </source>
</reference>
<dbReference type="AlphaFoldDB" id="A0A1C3XBD2"/>